<gene>
    <name evidence="2" type="ORF">K444DRAFT_495410</name>
</gene>
<proteinExistence type="predicted"/>
<reference evidence="2 3" key="1">
    <citation type="submission" date="2016-04" db="EMBL/GenBank/DDBJ databases">
        <title>A degradative enzymes factory behind the ericoid mycorrhizal symbiosis.</title>
        <authorList>
            <consortium name="DOE Joint Genome Institute"/>
            <person name="Martino E."/>
            <person name="Morin E."/>
            <person name="Grelet G."/>
            <person name="Kuo A."/>
            <person name="Kohler A."/>
            <person name="Daghino S."/>
            <person name="Barry K."/>
            <person name="Choi C."/>
            <person name="Cichocki N."/>
            <person name="Clum A."/>
            <person name="Copeland A."/>
            <person name="Hainaut M."/>
            <person name="Haridas S."/>
            <person name="Labutti K."/>
            <person name="Lindquist E."/>
            <person name="Lipzen A."/>
            <person name="Khouja H.-R."/>
            <person name="Murat C."/>
            <person name="Ohm R."/>
            <person name="Olson A."/>
            <person name="Spatafora J."/>
            <person name="Veneault-Fourrey C."/>
            <person name="Henrissat B."/>
            <person name="Grigoriev I."/>
            <person name="Martin F."/>
            <person name="Perotto S."/>
        </authorList>
    </citation>
    <scope>NUCLEOTIDE SEQUENCE [LARGE SCALE GENOMIC DNA]</scope>
    <source>
        <strain evidence="2 3">E</strain>
    </source>
</reference>
<dbReference type="PANTHER" id="PTHR33112:SF1">
    <property type="entry name" value="HETEROKARYON INCOMPATIBILITY DOMAIN-CONTAINING PROTEIN"/>
    <property type="match status" value="1"/>
</dbReference>
<feature type="non-terminal residue" evidence="2">
    <location>
        <position position="1"/>
    </location>
</feature>
<dbReference type="GeneID" id="36581351"/>
<dbReference type="PANTHER" id="PTHR33112">
    <property type="entry name" value="DOMAIN PROTEIN, PUTATIVE-RELATED"/>
    <property type="match status" value="1"/>
</dbReference>
<dbReference type="EMBL" id="KZ613913">
    <property type="protein sequence ID" value="PMD50907.1"/>
    <property type="molecule type" value="Genomic_DNA"/>
</dbReference>
<dbReference type="Proteomes" id="UP000235371">
    <property type="component" value="Unassembled WGS sequence"/>
</dbReference>
<evidence type="ECO:0000313" key="3">
    <source>
        <dbReference type="Proteomes" id="UP000235371"/>
    </source>
</evidence>
<organism evidence="2 3">
    <name type="scientific">Hyaloscypha bicolor E</name>
    <dbReference type="NCBI Taxonomy" id="1095630"/>
    <lineage>
        <taxon>Eukaryota</taxon>
        <taxon>Fungi</taxon>
        <taxon>Dikarya</taxon>
        <taxon>Ascomycota</taxon>
        <taxon>Pezizomycotina</taxon>
        <taxon>Leotiomycetes</taxon>
        <taxon>Helotiales</taxon>
        <taxon>Hyaloscyphaceae</taxon>
        <taxon>Hyaloscypha</taxon>
        <taxon>Hyaloscypha bicolor</taxon>
    </lineage>
</organism>
<keyword evidence="3" id="KW-1185">Reference proteome</keyword>
<dbReference type="RefSeq" id="XP_024727811.1">
    <property type="nucleotide sequence ID" value="XM_024873271.1"/>
</dbReference>
<evidence type="ECO:0000259" key="1">
    <source>
        <dbReference type="Pfam" id="PF06985"/>
    </source>
</evidence>
<dbReference type="Pfam" id="PF06985">
    <property type="entry name" value="HET"/>
    <property type="match status" value="1"/>
</dbReference>
<dbReference type="OrthoDB" id="5428863at2759"/>
<feature type="non-terminal residue" evidence="2">
    <location>
        <position position="132"/>
    </location>
</feature>
<accession>A0A2J6SJH2</accession>
<protein>
    <recommendedName>
        <fullName evidence="1">Heterokaryon incompatibility domain-containing protein</fullName>
    </recommendedName>
</protein>
<feature type="domain" description="Heterokaryon incompatibility" evidence="1">
    <location>
        <begin position="4"/>
        <end position="113"/>
    </location>
</feature>
<dbReference type="STRING" id="1095630.A0A2J6SJH2"/>
<evidence type="ECO:0000313" key="2">
    <source>
        <dbReference type="EMBL" id="PMD50907.1"/>
    </source>
</evidence>
<name>A0A2J6SJH2_9HELO</name>
<sequence>SIPAHAPQTIEDAMSAVRNLGQRYLWVDRFCIWQSENKHLQIQNMDQIYRNALTTIVAADADGAESGLRGVSCPRRAQFSLHTNAGILVSTFPHVSHPLLSSTWVTRGWTYQEALLSRSCLFFTENQVYFAC</sequence>
<dbReference type="InParanoid" id="A0A2J6SJH2"/>
<dbReference type="AlphaFoldDB" id="A0A2J6SJH2"/>
<dbReference type="InterPro" id="IPR010730">
    <property type="entry name" value="HET"/>
</dbReference>